<keyword evidence="4 9" id="KW-0456">Lyase</keyword>
<dbReference type="PANTHER" id="PTHR38042:SF1">
    <property type="entry name" value="UROPORPHYRINOGEN-III SYNTHASE, CHLOROPLASTIC"/>
    <property type="match status" value="1"/>
</dbReference>
<accession>A0A1Q8YCV4</accession>
<gene>
    <name evidence="12" type="ORF">BLL52_2061</name>
</gene>
<dbReference type="STRING" id="81479.RA876_04610"/>
<evidence type="ECO:0000256" key="3">
    <source>
        <dbReference type="ARBA" id="ARBA00013109"/>
    </source>
</evidence>
<protein>
    <recommendedName>
        <fullName evidence="7 9">Uroporphyrinogen-III synthase</fullName>
        <ecNumber evidence="3 9">4.2.1.75</ecNumber>
    </recommendedName>
</protein>
<comment type="catalytic activity">
    <reaction evidence="8 9">
        <text>hydroxymethylbilane = uroporphyrinogen III + H2O</text>
        <dbReference type="Rhea" id="RHEA:18965"/>
        <dbReference type="ChEBI" id="CHEBI:15377"/>
        <dbReference type="ChEBI" id="CHEBI:57308"/>
        <dbReference type="ChEBI" id="CHEBI:57845"/>
        <dbReference type="EC" id="4.2.1.75"/>
    </reaction>
</comment>
<dbReference type="SUPFAM" id="SSF69618">
    <property type="entry name" value="HemD-like"/>
    <property type="match status" value="1"/>
</dbReference>
<organism evidence="12 13">
    <name type="scientific">Rhodoferax antarcticus ANT.BR</name>
    <dbReference type="NCBI Taxonomy" id="1111071"/>
    <lineage>
        <taxon>Bacteria</taxon>
        <taxon>Pseudomonadati</taxon>
        <taxon>Pseudomonadota</taxon>
        <taxon>Betaproteobacteria</taxon>
        <taxon>Burkholderiales</taxon>
        <taxon>Comamonadaceae</taxon>
        <taxon>Rhodoferax</taxon>
    </lineage>
</organism>
<name>A0A1Q8YCV4_9BURK</name>
<evidence type="ECO:0000256" key="7">
    <source>
        <dbReference type="ARBA" id="ARBA00040167"/>
    </source>
</evidence>
<sequence>MRVIVTRVQPQAARWVQSLATRFDAVALPLLEIGPLADTAALQAARDSWANYTAVKFVSIPAVEFFFASNQALDVIKQGPEAINTRAWAPGLGTREALLAHGVPPLLVDAPAPDGGQFDSEALWLQVHQQITSGSRVLVVRGDSPGADDSKADRSGAAASGASGVQGVGREWMAQTLREAGASVDFVAAYQRRAPVWGEAQRALATQAATDGSVWLFSSAEAAGHLRSLLPNQSWAQARAVATHPRIAQTARDLGFAVVLDSLPTLADTLVSIESLA</sequence>
<evidence type="ECO:0000256" key="4">
    <source>
        <dbReference type="ARBA" id="ARBA00023239"/>
    </source>
</evidence>
<dbReference type="Gene3D" id="3.40.50.10090">
    <property type="match status" value="2"/>
</dbReference>
<dbReference type="EMBL" id="MSYM01000013">
    <property type="protein sequence ID" value="OLP05833.1"/>
    <property type="molecule type" value="Genomic_DNA"/>
</dbReference>
<evidence type="ECO:0000256" key="2">
    <source>
        <dbReference type="ARBA" id="ARBA00008133"/>
    </source>
</evidence>
<evidence type="ECO:0000313" key="13">
    <source>
        <dbReference type="Proteomes" id="UP000185911"/>
    </source>
</evidence>
<proteinExistence type="inferred from homology"/>
<dbReference type="CDD" id="cd06578">
    <property type="entry name" value="HemD"/>
    <property type="match status" value="1"/>
</dbReference>
<evidence type="ECO:0000256" key="10">
    <source>
        <dbReference type="SAM" id="MobiDB-lite"/>
    </source>
</evidence>
<dbReference type="AlphaFoldDB" id="A0A1Q8YCV4"/>
<evidence type="ECO:0000256" key="1">
    <source>
        <dbReference type="ARBA" id="ARBA00004772"/>
    </source>
</evidence>
<comment type="function">
    <text evidence="6 9">Catalyzes cyclization of the linear tetrapyrrole, hydroxymethylbilane, to the macrocyclic uroporphyrinogen III.</text>
</comment>
<dbReference type="EC" id="4.2.1.75" evidence="3 9"/>
<dbReference type="InterPro" id="IPR036108">
    <property type="entry name" value="4pyrrol_syn_uPrphyn_synt_sf"/>
</dbReference>
<comment type="caution">
    <text evidence="12">The sequence shown here is derived from an EMBL/GenBank/DDBJ whole genome shotgun (WGS) entry which is preliminary data.</text>
</comment>
<comment type="pathway">
    <text evidence="1 9">Porphyrin-containing compound metabolism; protoporphyrin-IX biosynthesis; coproporphyrinogen-III from 5-aminolevulinate: step 3/4.</text>
</comment>
<evidence type="ECO:0000256" key="5">
    <source>
        <dbReference type="ARBA" id="ARBA00023244"/>
    </source>
</evidence>
<comment type="similarity">
    <text evidence="2 9">Belongs to the uroporphyrinogen-III synthase family.</text>
</comment>
<keyword evidence="5 9" id="KW-0627">Porphyrin biosynthesis</keyword>
<evidence type="ECO:0000256" key="9">
    <source>
        <dbReference type="RuleBase" id="RU366031"/>
    </source>
</evidence>
<evidence type="ECO:0000313" key="12">
    <source>
        <dbReference type="EMBL" id="OLP05833.1"/>
    </source>
</evidence>
<reference evidence="12 13" key="1">
    <citation type="submission" date="2017-01" db="EMBL/GenBank/DDBJ databases">
        <title>Genome sequence of Rhodoferax antarcticus ANT.BR, a psychrophilic purple nonsulfur bacterium from an Antarctic microbial mat.</title>
        <authorList>
            <person name="Baker J."/>
            <person name="Riester C."/>
            <person name="Skinner B."/>
            <person name="Newell A."/>
            <person name="Swingley W."/>
            <person name="Madigan M."/>
            <person name="Jung D."/>
            <person name="Asao M."/>
            <person name="Chen M."/>
            <person name="Loughlin P."/>
            <person name="Pan H."/>
            <person name="Lin S."/>
            <person name="Li N."/>
            <person name="Shaw J."/>
            <person name="Prado M."/>
            <person name="Sherman C."/>
            <person name="Li X."/>
            <person name="Tang J."/>
            <person name="Blankenship R."/>
            <person name="Zhao T."/>
            <person name="Touchman J."/>
            <person name="Sattley M."/>
        </authorList>
    </citation>
    <scope>NUCLEOTIDE SEQUENCE [LARGE SCALE GENOMIC DNA]</scope>
    <source>
        <strain evidence="12 13">ANT.BR</strain>
    </source>
</reference>
<evidence type="ECO:0000259" key="11">
    <source>
        <dbReference type="Pfam" id="PF02602"/>
    </source>
</evidence>
<evidence type="ECO:0000256" key="8">
    <source>
        <dbReference type="ARBA" id="ARBA00048617"/>
    </source>
</evidence>
<dbReference type="GO" id="GO:0004852">
    <property type="term" value="F:uroporphyrinogen-III synthase activity"/>
    <property type="evidence" value="ECO:0007669"/>
    <property type="project" value="UniProtKB-UniRule"/>
</dbReference>
<dbReference type="GO" id="GO:0006780">
    <property type="term" value="P:uroporphyrinogen III biosynthetic process"/>
    <property type="evidence" value="ECO:0007669"/>
    <property type="project" value="UniProtKB-UniRule"/>
</dbReference>
<dbReference type="InterPro" id="IPR039793">
    <property type="entry name" value="UROS/Hem4"/>
</dbReference>
<dbReference type="Pfam" id="PF02602">
    <property type="entry name" value="HEM4"/>
    <property type="match status" value="2"/>
</dbReference>
<dbReference type="GO" id="GO:0006782">
    <property type="term" value="P:protoporphyrinogen IX biosynthetic process"/>
    <property type="evidence" value="ECO:0007669"/>
    <property type="project" value="UniProtKB-UniRule"/>
</dbReference>
<evidence type="ECO:0000256" key="6">
    <source>
        <dbReference type="ARBA" id="ARBA00037589"/>
    </source>
</evidence>
<feature type="region of interest" description="Disordered" evidence="10">
    <location>
        <begin position="142"/>
        <end position="163"/>
    </location>
</feature>
<dbReference type="Proteomes" id="UP000185911">
    <property type="component" value="Unassembled WGS sequence"/>
</dbReference>
<feature type="domain" description="Tetrapyrrole biosynthesis uroporphyrinogen III synthase" evidence="11">
    <location>
        <begin position="23"/>
        <end position="144"/>
    </location>
</feature>
<dbReference type="InterPro" id="IPR003754">
    <property type="entry name" value="4pyrrol_synth_uPrphyn_synth"/>
</dbReference>
<keyword evidence="13" id="KW-1185">Reference proteome</keyword>
<dbReference type="RefSeq" id="WP_083633878.1">
    <property type="nucleotide sequence ID" value="NZ_MSYM01000013.1"/>
</dbReference>
<feature type="domain" description="Tetrapyrrole biosynthesis uroporphyrinogen III synthase" evidence="11">
    <location>
        <begin position="168"/>
        <end position="264"/>
    </location>
</feature>
<dbReference type="PANTHER" id="PTHR38042">
    <property type="entry name" value="UROPORPHYRINOGEN-III SYNTHASE, CHLOROPLASTIC"/>
    <property type="match status" value="1"/>
</dbReference>